<keyword evidence="7" id="KW-0966">Cell projection</keyword>
<feature type="region of interest" description="Disordered" evidence="8">
    <location>
        <begin position="412"/>
        <end position="483"/>
    </location>
</feature>
<feature type="domain" description="Centriolar and ciliogenesis-associated protein HYLS1 C-terminal" evidence="9">
    <location>
        <begin position="470"/>
        <end position="555"/>
    </location>
</feature>
<dbReference type="Proteomes" id="UP001178508">
    <property type="component" value="Chromosome 3"/>
</dbReference>
<feature type="compositionally biased region" description="Acidic residues" evidence="8">
    <location>
        <begin position="1"/>
        <end position="11"/>
    </location>
</feature>
<keyword evidence="4" id="KW-0963">Cytoplasm</keyword>
<dbReference type="GO" id="GO:0097730">
    <property type="term" value="C:non-motile cilium"/>
    <property type="evidence" value="ECO:0007669"/>
    <property type="project" value="TreeGrafter"/>
</dbReference>
<reference evidence="10" key="1">
    <citation type="submission" date="2023-08" db="EMBL/GenBank/DDBJ databases">
        <authorList>
            <person name="Alioto T."/>
            <person name="Alioto T."/>
            <person name="Gomez Garrido J."/>
        </authorList>
    </citation>
    <scope>NUCLEOTIDE SEQUENCE</scope>
</reference>
<evidence type="ECO:0000256" key="8">
    <source>
        <dbReference type="SAM" id="MobiDB-lite"/>
    </source>
</evidence>
<keyword evidence="5" id="KW-0970">Cilium biogenesis/degradation</keyword>
<evidence type="ECO:0000313" key="11">
    <source>
        <dbReference type="Proteomes" id="UP001178508"/>
    </source>
</evidence>
<dbReference type="PANTHER" id="PTHR34174:SF1">
    <property type="entry name" value="CENTRIOLAR AND CILIOGENESIS-ASSOCIATED PROTEIN HYLS1"/>
    <property type="match status" value="1"/>
</dbReference>
<feature type="compositionally biased region" description="Basic and acidic residues" evidence="8">
    <location>
        <begin position="76"/>
        <end position="101"/>
    </location>
</feature>
<feature type="compositionally biased region" description="Basic and acidic residues" evidence="8">
    <location>
        <begin position="213"/>
        <end position="222"/>
    </location>
</feature>
<evidence type="ECO:0000256" key="2">
    <source>
        <dbReference type="ARBA" id="ARBA00004138"/>
    </source>
</evidence>
<proteinExistence type="inferred from homology"/>
<evidence type="ECO:0000259" key="9">
    <source>
        <dbReference type="Pfam" id="PF15311"/>
    </source>
</evidence>
<dbReference type="AlphaFoldDB" id="A0AAV1F034"/>
<dbReference type="EMBL" id="OY660866">
    <property type="protein sequence ID" value="CAJ1054143.1"/>
    <property type="molecule type" value="Genomic_DNA"/>
</dbReference>
<name>A0AAV1F034_XYRNO</name>
<comment type="similarity">
    <text evidence="3">Belongs to the HYLS1 family.</text>
</comment>
<dbReference type="PANTHER" id="PTHR34174">
    <property type="entry name" value="HYDROLETHALUS SYNDROME PROTEIN 1"/>
    <property type="match status" value="1"/>
</dbReference>
<dbReference type="Pfam" id="PF15311">
    <property type="entry name" value="HYLS1_C"/>
    <property type="match status" value="1"/>
</dbReference>
<feature type="compositionally biased region" description="Polar residues" evidence="8">
    <location>
        <begin position="44"/>
        <end position="53"/>
    </location>
</feature>
<feature type="compositionally biased region" description="Acidic residues" evidence="8">
    <location>
        <begin position="57"/>
        <end position="75"/>
    </location>
</feature>
<feature type="compositionally biased region" description="Acidic residues" evidence="8">
    <location>
        <begin position="102"/>
        <end position="190"/>
    </location>
</feature>
<evidence type="ECO:0000256" key="6">
    <source>
        <dbReference type="ARBA" id="ARBA00023212"/>
    </source>
</evidence>
<evidence type="ECO:0000313" key="10">
    <source>
        <dbReference type="EMBL" id="CAJ1054143.1"/>
    </source>
</evidence>
<organism evidence="10 11">
    <name type="scientific">Xyrichtys novacula</name>
    <name type="common">Pearly razorfish</name>
    <name type="synonym">Hemipteronotus novacula</name>
    <dbReference type="NCBI Taxonomy" id="13765"/>
    <lineage>
        <taxon>Eukaryota</taxon>
        <taxon>Metazoa</taxon>
        <taxon>Chordata</taxon>
        <taxon>Craniata</taxon>
        <taxon>Vertebrata</taxon>
        <taxon>Euteleostomi</taxon>
        <taxon>Actinopterygii</taxon>
        <taxon>Neopterygii</taxon>
        <taxon>Teleostei</taxon>
        <taxon>Neoteleostei</taxon>
        <taxon>Acanthomorphata</taxon>
        <taxon>Eupercaria</taxon>
        <taxon>Labriformes</taxon>
        <taxon>Labridae</taxon>
        <taxon>Xyrichtys</taxon>
    </lineage>
</organism>
<evidence type="ECO:0000256" key="1">
    <source>
        <dbReference type="ARBA" id="ARBA00004114"/>
    </source>
</evidence>
<feature type="compositionally biased region" description="Basic and acidic residues" evidence="8">
    <location>
        <begin position="251"/>
        <end position="287"/>
    </location>
</feature>
<gene>
    <name evidence="10" type="ORF">XNOV1_A000658</name>
</gene>
<evidence type="ECO:0000256" key="3">
    <source>
        <dbReference type="ARBA" id="ARBA00010091"/>
    </source>
</evidence>
<feature type="compositionally biased region" description="Basic and acidic residues" evidence="8">
    <location>
        <begin position="367"/>
        <end position="378"/>
    </location>
</feature>
<dbReference type="GO" id="GO:0060271">
    <property type="term" value="P:cilium assembly"/>
    <property type="evidence" value="ECO:0007669"/>
    <property type="project" value="TreeGrafter"/>
</dbReference>
<feature type="compositionally biased region" description="Basic and acidic residues" evidence="8">
    <location>
        <begin position="327"/>
        <end position="358"/>
    </location>
</feature>
<feature type="compositionally biased region" description="Acidic residues" evidence="8">
    <location>
        <begin position="19"/>
        <end position="43"/>
    </location>
</feature>
<protein>
    <submittedName>
        <fullName evidence="10">Hydrolethalus syndrome protein 1-like protein</fullName>
    </submittedName>
</protein>
<feature type="region of interest" description="Disordered" evidence="8">
    <location>
        <begin position="1"/>
        <end position="378"/>
    </location>
</feature>
<sequence>MEEESDEEEESAGGRSSESEGEEEEVDTSEEDSTPANEAEDSLQETNQENLTGPSSGEEEEEEEEEGRTSEEEESTKESSEEEKPEREEQEKKNCSERRREEEEEEKEEDTVREEEEEKEEDTVREEEKEEEEKEEDTVREEEKEEEEDAVREEEEEEKEEDTVREEEEEEEEDTVREEEEEEKEEDTVREEDLKADPDEEDSQQQENPDLQDQDHSSRDCVEGQSEEEDGDHRSDSPAPSMMTSGYGTIRPEEQEGGDGRDDHTIAEFDQDSRGDLSEVRDEEERSLWSFGGFDVETTEPDFRETPSVGVSADAERGADDEEVDVTDMKPGDHEKSLDLCGASEEHLHAADGDGFKEGEEESDESSSNKDVKFIDSKDKFSSNTYGQMFEGWEGNLRHQRASCLEERLAELHVSSPAQRETENDEVGSHSETQSSGAEGDALSAFESYIRGMTRSRSDGDIRPKPKSFIRPTRNQQTRKKTDPVAKYFQYKQIWEMFKLPGETDRRALRQEIKDQLAYQPPPPKPRRVYVPNTYIVPTEKKRSALCWEIRNDLANGLLPQTSSYRF</sequence>
<dbReference type="InterPro" id="IPR052319">
    <property type="entry name" value="Centriolar_ciliogenesis_assoc"/>
</dbReference>
<comment type="subcellular location">
    <subcellularLocation>
        <location evidence="2">Cell projection</location>
        <location evidence="2">Cilium</location>
    </subcellularLocation>
    <subcellularLocation>
        <location evidence="1">Cytoplasm</location>
        <location evidence="1">Cytoskeleton</location>
        <location evidence="1">Microtubule organizing center</location>
        <location evidence="1">Centrosome</location>
        <location evidence="1">Centriole</location>
    </subcellularLocation>
</comment>
<keyword evidence="11" id="KW-1185">Reference proteome</keyword>
<dbReference type="GO" id="GO:0005814">
    <property type="term" value="C:centriole"/>
    <property type="evidence" value="ECO:0007669"/>
    <property type="project" value="UniProtKB-SubCell"/>
</dbReference>
<evidence type="ECO:0000256" key="7">
    <source>
        <dbReference type="ARBA" id="ARBA00023273"/>
    </source>
</evidence>
<evidence type="ECO:0000256" key="4">
    <source>
        <dbReference type="ARBA" id="ARBA00022490"/>
    </source>
</evidence>
<dbReference type="InterPro" id="IPR027918">
    <property type="entry name" value="HYLS1_C_dom"/>
</dbReference>
<evidence type="ECO:0000256" key="5">
    <source>
        <dbReference type="ARBA" id="ARBA00022794"/>
    </source>
</evidence>
<keyword evidence="6" id="KW-0206">Cytoskeleton</keyword>
<accession>A0AAV1F034</accession>